<protein>
    <submittedName>
        <fullName evidence="1">Pilus assembly protein PilM</fullName>
    </submittedName>
</protein>
<evidence type="ECO:0000313" key="2">
    <source>
        <dbReference type="Proteomes" id="UP001178322"/>
    </source>
</evidence>
<dbReference type="Pfam" id="PF11104">
    <property type="entry name" value="PilM_2"/>
    <property type="match status" value="1"/>
</dbReference>
<sequence>MFKRKKKSYVSLELKDYVLRAIVAEGPDPSRWRHYELPLAHGIVENGIIHDEVALFESMNQEVTKWVGKKQLARMFVPDMSVLLKSFDVPHDLKPEELRGYAEMEIGHSIHLPFQEPLIDVYDADPLDGKAQLYAAPSEEVNKIVAMLLDIALEPEAADIRALCNIRLLHHLQLLEMDKTYLIAEWSINELSISIFSQGNVEFLRYQSIDTNMEQWESKAQGEYSYNFQFNGELEDYRLIVMDQVLEIDRMMNFFRFSLHKGEKSVDEIIILGDNPLLPTISEFLRANLGVPLTELNDQMLQKKFPQFSRAFSSLLGLALKEVHG</sequence>
<dbReference type="Gene3D" id="3.30.420.40">
    <property type="match status" value="2"/>
</dbReference>
<evidence type="ECO:0000313" key="1">
    <source>
        <dbReference type="EMBL" id="WHY52892.1"/>
    </source>
</evidence>
<accession>A0AAX3WZQ6</accession>
<dbReference type="Gene3D" id="3.30.1490.300">
    <property type="match status" value="1"/>
</dbReference>
<dbReference type="Proteomes" id="UP001178322">
    <property type="component" value="Chromosome"/>
</dbReference>
<dbReference type="AlphaFoldDB" id="A0AAX3WZQ6"/>
<proteinExistence type="predicted"/>
<dbReference type="InterPro" id="IPR005883">
    <property type="entry name" value="PilM"/>
</dbReference>
<reference evidence="1" key="1">
    <citation type="submission" date="2023-05" db="EMBL/GenBank/DDBJ databases">
        <title>Comparative genomics of Bacillaceae isolates and their secondary metabolite potential.</title>
        <authorList>
            <person name="Song L."/>
            <person name="Nielsen L.J."/>
            <person name="Mohite O."/>
            <person name="Xu X."/>
            <person name="Weber T."/>
            <person name="Kovacs A.T."/>
        </authorList>
    </citation>
    <scope>NUCLEOTIDE SEQUENCE</scope>
    <source>
        <strain evidence="1">LY1</strain>
    </source>
</reference>
<dbReference type="RefSeq" id="WP_283871281.1">
    <property type="nucleotide sequence ID" value="NZ_CP126101.1"/>
</dbReference>
<organism evidence="1 2">
    <name type="scientific">Lysinibacillus pakistanensis</name>
    <dbReference type="NCBI Taxonomy" id="759811"/>
    <lineage>
        <taxon>Bacteria</taxon>
        <taxon>Bacillati</taxon>
        <taxon>Bacillota</taxon>
        <taxon>Bacilli</taxon>
        <taxon>Bacillales</taxon>
        <taxon>Bacillaceae</taxon>
        <taxon>Lysinibacillus</taxon>
    </lineage>
</organism>
<gene>
    <name evidence="1" type="primary">pilM</name>
    <name evidence="1" type="ORF">QNH24_06530</name>
</gene>
<name>A0AAX3WZQ6_9BACI</name>
<dbReference type="EMBL" id="CP126101">
    <property type="protein sequence ID" value="WHY52892.1"/>
    <property type="molecule type" value="Genomic_DNA"/>
</dbReference>